<proteinExistence type="predicted"/>
<dbReference type="PANTHER" id="PTHR35123">
    <property type="entry name" value="OS07G0633900 PROTEIN-RELATED"/>
    <property type="match status" value="1"/>
</dbReference>
<gene>
    <name evidence="1" type="ORF">CIPAW_02G000600</name>
    <name evidence="2" type="ORF">I3842_02G000700</name>
</gene>
<sequence length="119" mass="13541">MGFEDFVGGRLRCYKKLTNYAEVKGAVARPRRRWVQKMNGGLKGFRVSRPRKLTLKGFSMMLLPAGFAKIYAHIANRMNIDGVCPAIIFPTQWGFPILSHPSVRRKSVISLNRNLTYTP</sequence>
<dbReference type="PANTHER" id="PTHR35123:SF3">
    <property type="entry name" value="TRANSMEMBRANE PROTEIN"/>
    <property type="match status" value="1"/>
</dbReference>
<organism evidence="1 3">
    <name type="scientific">Carya illinoinensis</name>
    <name type="common">Pecan</name>
    <dbReference type="NCBI Taxonomy" id="32201"/>
    <lineage>
        <taxon>Eukaryota</taxon>
        <taxon>Viridiplantae</taxon>
        <taxon>Streptophyta</taxon>
        <taxon>Embryophyta</taxon>
        <taxon>Tracheophyta</taxon>
        <taxon>Spermatophyta</taxon>
        <taxon>Magnoliopsida</taxon>
        <taxon>eudicotyledons</taxon>
        <taxon>Gunneridae</taxon>
        <taxon>Pentapetalae</taxon>
        <taxon>rosids</taxon>
        <taxon>fabids</taxon>
        <taxon>Fagales</taxon>
        <taxon>Juglandaceae</taxon>
        <taxon>Carya</taxon>
    </lineage>
</organism>
<accession>A0A8T1R6R1</accession>
<protein>
    <submittedName>
        <fullName evidence="1">Uncharacterized protein</fullName>
    </submittedName>
</protein>
<reference evidence="1" key="1">
    <citation type="submission" date="2020-12" db="EMBL/GenBank/DDBJ databases">
        <title>WGS assembly of Carya illinoinensis cv. Pawnee.</title>
        <authorList>
            <person name="Platts A."/>
            <person name="Shu S."/>
            <person name="Wright S."/>
            <person name="Barry K."/>
            <person name="Edger P."/>
            <person name="Pires J.C."/>
            <person name="Schmutz J."/>
        </authorList>
    </citation>
    <scope>NUCLEOTIDE SEQUENCE</scope>
    <source>
        <tissue evidence="1">Leaf</tissue>
    </source>
</reference>
<evidence type="ECO:0000313" key="1">
    <source>
        <dbReference type="EMBL" id="KAG6663070.1"/>
    </source>
</evidence>
<evidence type="ECO:0000313" key="2">
    <source>
        <dbReference type="EMBL" id="KAG6724821.1"/>
    </source>
</evidence>
<dbReference type="EMBL" id="CM031826">
    <property type="protein sequence ID" value="KAG6724821.1"/>
    <property type="molecule type" value="Genomic_DNA"/>
</dbReference>
<name>A0A8T1R6R1_CARIL</name>
<dbReference type="Proteomes" id="UP000811609">
    <property type="component" value="Chromosome 2"/>
</dbReference>
<keyword evidence="3" id="KW-1185">Reference proteome</keyword>
<reference evidence="2" key="2">
    <citation type="submission" date="2021-01" db="EMBL/GenBank/DDBJ databases">
        <authorList>
            <person name="Lovell J.T."/>
            <person name="Bentley N."/>
            <person name="Bhattarai G."/>
            <person name="Jenkins J.W."/>
            <person name="Sreedasyam A."/>
            <person name="Alarcon Y."/>
            <person name="Bock C."/>
            <person name="Boston L."/>
            <person name="Carlson J."/>
            <person name="Cervantes K."/>
            <person name="Clermont K."/>
            <person name="Krom N."/>
            <person name="Kubenka K."/>
            <person name="Mamidi S."/>
            <person name="Mattison C."/>
            <person name="Monteros M."/>
            <person name="Pisani C."/>
            <person name="Plott C."/>
            <person name="Rajasekar S."/>
            <person name="Rhein H.S."/>
            <person name="Rohla C."/>
            <person name="Song M."/>
            <person name="Hilaire R.S."/>
            <person name="Shu S."/>
            <person name="Wells L."/>
            <person name="Wang X."/>
            <person name="Webber J."/>
            <person name="Heerema R.J."/>
            <person name="Klein P."/>
            <person name="Conner P."/>
            <person name="Grauke L."/>
            <person name="Grimwood J."/>
            <person name="Schmutz J."/>
            <person name="Randall J.J."/>
        </authorList>
    </citation>
    <scope>NUCLEOTIDE SEQUENCE</scope>
    <source>
        <tissue evidence="2">Leaf</tissue>
    </source>
</reference>
<dbReference type="Proteomes" id="UP000811246">
    <property type="component" value="Chromosome 2"/>
</dbReference>
<dbReference type="AlphaFoldDB" id="A0A8T1R6R1"/>
<comment type="caution">
    <text evidence="1">The sequence shown here is derived from an EMBL/GenBank/DDBJ whole genome shotgun (WGS) entry which is preliminary data.</text>
</comment>
<dbReference type="EMBL" id="CM031810">
    <property type="protein sequence ID" value="KAG6663070.1"/>
    <property type="molecule type" value="Genomic_DNA"/>
</dbReference>
<evidence type="ECO:0000313" key="3">
    <source>
        <dbReference type="Proteomes" id="UP000811609"/>
    </source>
</evidence>